<keyword evidence="1" id="KW-0472">Membrane</keyword>
<dbReference type="EMBL" id="KB097739">
    <property type="protein sequence ID" value="ESN90895.1"/>
    <property type="molecule type" value="Genomic_DNA"/>
</dbReference>
<evidence type="ECO:0000256" key="1">
    <source>
        <dbReference type="SAM" id="Phobius"/>
    </source>
</evidence>
<dbReference type="RefSeq" id="XP_009030986.1">
    <property type="nucleotide sequence ID" value="XM_009032738.1"/>
</dbReference>
<keyword evidence="1" id="KW-0812">Transmembrane</keyword>
<dbReference type="HOGENOM" id="CLU_1246572_0_0_1"/>
<dbReference type="InParanoid" id="T1FI91"/>
<evidence type="ECO:0000313" key="4">
    <source>
        <dbReference type="Proteomes" id="UP000015101"/>
    </source>
</evidence>
<dbReference type="AlphaFoldDB" id="T1FI91"/>
<dbReference type="Proteomes" id="UP000015101">
    <property type="component" value="Unassembled WGS sequence"/>
</dbReference>
<reference evidence="4" key="1">
    <citation type="submission" date="2012-12" db="EMBL/GenBank/DDBJ databases">
        <authorList>
            <person name="Hellsten U."/>
            <person name="Grimwood J."/>
            <person name="Chapman J.A."/>
            <person name="Shapiro H."/>
            <person name="Aerts A."/>
            <person name="Otillar R.P."/>
            <person name="Terry A.Y."/>
            <person name="Boore J.L."/>
            <person name="Simakov O."/>
            <person name="Marletaz F."/>
            <person name="Cho S.-J."/>
            <person name="Edsinger-Gonzales E."/>
            <person name="Havlak P."/>
            <person name="Kuo D.-H."/>
            <person name="Larsson T."/>
            <person name="Lv J."/>
            <person name="Arendt D."/>
            <person name="Savage R."/>
            <person name="Osoegawa K."/>
            <person name="de Jong P."/>
            <person name="Lindberg D.R."/>
            <person name="Seaver E.C."/>
            <person name="Weisblat D.A."/>
            <person name="Putnam N.H."/>
            <person name="Grigoriev I.V."/>
            <person name="Rokhsar D.S."/>
        </authorList>
    </citation>
    <scope>NUCLEOTIDE SEQUENCE</scope>
</reference>
<proteinExistence type="predicted"/>
<sequence length="222" mass="25808">MQLLFFCAILSFAILSAPFCRRHFVWKFALFLLFAILSGSFCAVLCHFVGTILTDVILEDLTVNIVDQSCYEVSEEGLRLMKLTDLDELWTHIFYKKAGVDKLNYMKETARFEDWDTSDESLTTNEMRQIFEITTRLLLMVLIKHCGLTKSFIKWNADSHVLPDALKNVFRQVYKLRSVLWVHYKFIEDEPATANAQSFRKQRHVIKSLLFLLIIVNPTVVG</sequence>
<dbReference type="EnsemblMetazoa" id="HelroT182478">
    <property type="protein sequence ID" value="HelroP182478"/>
    <property type="gene ID" value="HelroG182478"/>
</dbReference>
<evidence type="ECO:0000313" key="3">
    <source>
        <dbReference type="EnsemblMetazoa" id="HelroP182478"/>
    </source>
</evidence>
<name>T1FI91_HELRO</name>
<reference evidence="2 4" key="2">
    <citation type="journal article" date="2013" name="Nature">
        <title>Insights into bilaterian evolution from three spiralian genomes.</title>
        <authorList>
            <person name="Simakov O."/>
            <person name="Marletaz F."/>
            <person name="Cho S.J."/>
            <person name="Edsinger-Gonzales E."/>
            <person name="Havlak P."/>
            <person name="Hellsten U."/>
            <person name="Kuo D.H."/>
            <person name="Larsson T."/>
            <person name="Lv J."/>
            <person name="Arendt D."/>
            <person name="Savage R."/>
            <person name="Osoegawa K."/>
            <person name="de Jong P."/>
            <person name="Grimwood J."/>
            <person name="Chapman J.A."/>
            <person name="Shapiro H."/>
            <person name="Aerts A."/>
            <person name="Otillar R.P."/>
            <person name="Terry A.Y."/>
            <person name="Boore J.L."/>
            <person name="Grigoriev I.V."/>
            <person name="Lindberg D.R."/>
            <person name="Seaver E.C."/>
            <person name="Weisblat D.A."/>
            <person name="Putnam N.H."/>
            <person name="Rokhsar D.S."/>
        </authorList>
    </citation>
    <scope>NUCLEOTIDE SEQUENCE</scope>
</reference>
<reference evidence="3" key="3">
    <citation type="submission" date="2015-06" db="UniProtKB">
        <authorList>
            <consortium name="EnsemblMetazoa"/>
        </authorList>
    </citation>
    <scope>IDENTIFICATION</scope>
</reference>
<dbReference type="EMBL" id="AMQM01008220">
    <property type="status" value="NOT_ANNOTATED_CDS"/>
    <property type="molecule type" value="Genomic_DNA"/>
</dbReference>
<dbReference type="KEGG" id="hro:HELRODRAFT_182478"/>
<feature type="transmembrane region" description="Helical" evidence="1">
    <location>
        <begin position="26"/>
        <end position="49"/>
    </location>
</feature>
<keyword evidence="1" id="KW-1133">Transmembrane helix</keyword>
<protein>
    <submittedName>
        <fullName evidence="2 3">Uncharacterized protein</fullName>
    </submittedName>
</protein>
<keyword evidence="4" id="KW-1185">Reference proteome</keyword>
<accession>T1FI91</accession>
<gene>
    <name evidence="3" type="primary">20208540</name>
    <name evidence="2" type="ORF">HELRODRAFT_182478</name>
</gene>
<evidence type="ECO:0000313" key="2">
    <source>
        <dbReference type="EMBL" id="ESN90895.1"/>
    </source>
</evidence>
<dbReference type="CTD" id="20208540"/>
<organism evidence="3 4">
    <name type="scientific">Helobdella robusta</name>
    <name type="common">Californian leech</name>
    <dbReference type="NCBI Taxonomy" id="6412"/>
    <lineage>
        <taxon>Eukaryota</taxon>
        <taxon>Metazoa</taxon>
        <taxon>Spiralia</taxon>
        <taxon>Lophotrochozoa</taxon>
        <taxon>Annelida</taxon>
        <taxon>Clitellata</taxon>
        <taxon>Hirudinea</taxon>
        <taxon>Rhynchobdellida</taxon>
        <taxon>Glossiphoniidae</taxon>
        <taxon>Helobdella</taxon>
    </lineage>
</organism>
<dbReference type="GeneID" id="20208540"/>